<protein>
    <submittedName>
        <fullName evidence="4">16S rRNA m(2)G 1207 methyltransferase</fullName>
    </submittedName>
</protein>
<dbReference type="PANTHER" id="PTHR47816:SF4">
    <property type="entry name" value="RIBOSOMAL RNA SMALL SUBUNIT METHYLTRANSFERASE C"/>
    <property type="match status" value="1"/>
</dbReference>
<evidence type="ECO:0000313" key="4">
    <source>
        <dbReference type="EMBL" id="PWJ95980.1"/>
    </source>
</evidence>
<evidence type="ECO:0000256" key="1">
    <source>
        <dbReference type="ARBA" id="ARBA00022603"/>
    </source>
</evidence>
<sequence length="252" mass="28962">MNQRNKKNKKDKKENVKILGPEDLMHLDVASVVDIVNQKIKGNKKEVKKIKPEGFEHYYTENPTSEMRSKKLKLKLKNDHEYIFKSVTGVYGKKKIDKATRLLIENAEIYGENILDIGCGYGPIGITLKKENPNLKMYMSDINNRACDYAGVNAKDNNADIEIRQGYLYEPWEDMMFDTIISNPPIVAGKKVWQSLIEGSYKHLNKDGVLLLVAYHNKGGKRIQEYMENIFKNVDTLQKSGGIRVYKSIKEE</sequence>
<dbReference type="InterPro" id="IPR007848">
    <property type="entry name" value="Small_mtfrase_dom"/>
</dbReference>
<keyword evidence="1 4" id="KW-0489">Methyltransferase</keyword>
<organism evidence="4 5">
    <name type="scientific">Oceanotoga teriensis</name>
    <dbReference type="NCBI Taxonomy" id="515440"/>
    <lineage>
        <taxon>Bacteria</taxon>
        <taxon>Thermotogati</taxon>
        <taxon>Thermotogota</taxon>
        <taxon>Thermotogae</taxon>
        <taxon>Petrotogales</taxon>
        <taxon>Petrotogaceae</taxon>
        <taxon>Oceanotoga</taxon>
    </lineage>
</organism>
<evidence type="ECO:0000313" key="5">
    <source>
        <dbReference type="Proteomes" id="UP000245921"/>
    </source>
</evidence>
<dbReference type="CDD" id="cd02440">
    <property type="entry name" value="AdoMet_MTases"/>
    <property type="match status" value="1"/>
</dbReference>
<gene>
    <name evidence="4" type="ORF">C7380_103161</name>
</gene>
<accession>A0AA45C8E8</accession>
<name>A0AA45C8E8_9BACT</name>
<dbReference type="Pfam" id="PF05175">
    <property type="entry name" value="MTS"/>
    <property type="match status" value="1"/>
</dbReference>
<evidence type="ECO:0000256" key="2">
    <source>
        <dbReference type="ARBA" id="ARBA00022679"/>
    </source>
</evidence>
<dbReference type="InterPro" id="IPR029063">
    <property type="entry name" value="SAM-dependent_MTases_sf"/>
</dbReference>
<feature type="domain" description="Methyltransferase small" evidence="3">
    <location>
        <begin position="82"/>
        <end position="247"/>
    </location>
</feature>
<dbReference type="GO" id="GO:0032259">
    <property type="term" value="P:methylation"/>
    <property type="evidence" value="ECO:0007669"/>
    <property type="project" value="UniProtKB-KW"/>
</dbReference>
<proteinExistence type="predicted"/>
<dbReference type="EMBL" id="QGGI01000003">
    <property type="protein sequence ID" value="PWJ95980.1"/>
    <property type="molecule type" value="Genomic_DNA"/>
</dbReference>
<comment type="caution">
    <text evidence="4">The sequence shown here is derived from an EMBL/GenBank/DDBJ whole genome shotgun (WGS) entry which is preliminary data.</text>
</comment>
<keyword evidence="2" id="KW-0808">Transferase</keyword>
<dbReference type="InterPro" id="IPR046977">
    <property type="entry name" value="RsmC/RlmG"/>
</dbReference>
<reference evidence="4 5" key="1">
    <citation type="submission" date="2018-05" db="EMBL/GenBank/DDBJ databases">
        <title>Genomic Encyclopedia of Type Strains, Phase IV (KMG-IV): sequencing the most valuable type-strain genomes for metagenomic binning, comparative biology and taxonomic classification.</title>
        <authorList>
            <person name="Goeker M."/>
        </authorList>
    </citation>
    <scope>NUCLEOTIDE SEQUENCE [LARGE SCALE GENOMIC DNA]</scope>
    <source>
        <strain evidence="4 5">DSM 24906</strain>
    </source>
</reference>
<dbReference type="SUPFAM" id="SSF53335">
    <property type="entry name" value="S-adenosyl-L-methionine-dependent methyltransferases"/>
    <property type="match status" value="1"/>
</dbReference>
<evidence type="ECO:0000259" key="3">
    <source>
        <dbReference type="Pfam" id="PF05175"/>
    </source>
</evidence>
<dbReference type="PANTHER" id="PTHR47816">
    <property type="entry name" value="RIBOSOMAL RNA SMALL SUBUNIT METHYLTRANSFERASE C"/>
    <property type="match status" value="1"/>
</dbReference>
<dbReference type="Gene3D" id="3.40.50.150">
    <property type="entry name" value="Vaccinia Virus protein VP39"/>
    <property type="match status" value="1"/>
</dbReference>
<keyword evidence="5" id="KW-1185">Reference proteome</keyword>
<dbReference type="Proteomes" id="UP000245921">
    <property type="component" value="Unassembled WGS sequence"/>
</dbReference>
<dbReference type="AlphaFoldDB" id="A0AA45C8E8"/>
<dbReference type="GO" id="GO:0008757">
    <property type="term" value="F:S-adenosylmethionine-dependent methyltransferase activity"/>
    <property type="evidence" value="ECO:0007669"/>
    <property type="project" value="InterPro"/>
</dbReference>